<dbReference type="Gene3D" id="3.40.50.1110">
    <property type="entry name" value="SGNH hydrolase"/>
    <property type="match status" value="1"/>
</dbReference>
<evidence type="ECO:0000259" key="2">
    <source>
        <dbReference type="Pfam" id="PF03629"/>
    </source>
</evidence>
<feature type="domain" description="Sialate O-acetylesterase" evidence="2">
    <location>
        <begin position="124"/>
        <end position="278"/>
    </location>
</feature>
<gene>
    <name evidence="3" type="ORF">FO440_05690</name>
</gene>
<dbReference type="PROSITE" id="PS51257">
    <property type="entry name" value="PROKAR_LIPOPROTEIN"/>
    <property type="match status" value="1"/>
</dbReference>
<dbReference type="Proteomes" id="UP000318733">
    <property type="component" value="Unassembled WGS sequence"/>
</dbReference>
<comment type="caution">
    <text evidence="3">The sequence shown here is derived from an EMBL/GenBank/DDBJ whole genome shotgun (WGS) entry which is preliminary data.</text>
</comment>
<dbReference type="AlphaFoldDB" id="A0A556MUR7"/>
<dbReference type="Pfam" id="PF03629">
    <property type="entry name" value="SASA"/>
    <property type="match status" value="1"/>
</dbReference>
<accession>A0A556MUR7</accession>
<dbReference type="InterPro" id="IPR036514">
    <property type="entry name" value="SGNH_hydro_sf"/>
</dbReference>
<dbReference type="OrthoDB" id="1062066at2"/>
<protein>
    <recommendedName>
        <fullName evidence="2">Sialate O-acetylesterase domain-containing protein</fullName>
    </recommendedName>
</protein>
<sequence length="421" mass="47010">MKNSNWFILLLIVFAFVGCTSSGKKKTVIAIPVYGQSLALGEEAIRITDFDSLTKKTHHLVVTQNLDEEFGYLSDTPFKQWLKKVTHDRHRAFELSIYGMAEVVTDYFQKKGYGDSVILCTFPGGRGSTSIVDMDKGDPAYKKFLDELKGAYDKAKSNGWDFVVPAICWMQGEDDITWKKSTNYKKDLKTFQTDIDKDIKAITGQKHDVVCICYQTNCLTLAKGFNANSFDSKDTQVPEAQLELIENDSLFMASGPTYPYSFARERVHIDGISQKRLGYLAGLSVVRLFESKTSNGVTPTKFSVAGDTAIVKLNVPSPPLVFDTVAVVNPGNYGFSVIDSSNTNILQKVILKNDEVKLVCKKSPHGCKVRYAVNGMINKSGYKHGPRGNLRDSQGDTLKVTILKKVYPLNNWCYQFDVLVK</sequence>
<dbReference type="GO" id="GO:0016788">
    <property type="term" value="F:hydrolase activity, acting on ester bonds"/>
    <property type="evidence" value="ECO:0007669"/>
    <property type="project" value="UniProtKB-ARBA"/>
</dbReference>
<dbReference type="RefSeq" id="WP_144247246.1">
    <property type="nucleotide sequence ID" value="NZ_VLPK01000001.1"/>
</dbReference>
<dbReference type="EMBL" id="VLPK01000001">
    <property type="protein sequence ID" value="TSJ43680.1"/>
    <property type="molecule type" value="Genomic_DNA"/>
</dbReference>
<dbReference type="InterPro" id="IPR005181">
    <property type="entry name" value="SASA"/>
</dbReference>
<evidence type="ECO:0000313" key="4">
    <source>
        <dbReference type="Proteomes" id="UP000318733"/>
    </source>
</evidence>
<keyword evidence="4" id="KW-1185">Reference proteome</keyword>
<proteinExistence type="predicted"/>
<organism evidence="3 4">
    <name type="scientific">Mucilaginibacter corticis</name>
    <dbReference type="NCBI Taxonomy" id="2597670"/>
    <lineage>
        <taxon>Bacteria</taxon>
        <taxon>Pseudomonadati</taxon>
        <taxon>Bacteroidota</taxon>
        <taxon>Sphingobacteriia</taxon>
        <taxon>Sphingobacteriales</taxon>
        <taxon>Sphingobacteriaceae</taxon>
        <taxon>Mucilaginibacter</taxon>
    </lineage>
</organism>
<evidence type="ECO:0000256" key="1">
    <source>
        <dbReference type="ARBA" id="ARBA00022801"/>
    </source>
</evidence>
<keyword evidence="1" id="KW-0378">Hydrolase</keyword>
<evidence type="ECO:0000313" key="3">
    <source>
        <dbReference type="EMBL" id="TSJ43680.1"/>
    </source>
</evidence>
<dbReference type="SUPFAM" id="SSF52266">
    <property type="entry name" value="SGNH hydrolase"/>
    <property type="match status" value="1"/>
</dbReference>
<reference evidence="3 4" key="1">
    <citation type="submission" date="2019-07" db="EMBL/GenBank/DDBJ databases">
        <authorList>
            <person name="Huq M.A."/>
        </authorList>
    </citation>
    <scope>NUCLEOTIDE SEQUENCE [LARGE SCALE GENOMIC DNA]</scope>
    <source>
        <strain evidence="3 4">MAH-19</strain>
    </source>
</reference>
<name>A0A556MUR7_9SPHI</name>